<dbReference type="InterPro" id="IPR039424">
    <property type="entry name" value="SBP_5"/>
</dbReference>
<sequence>MTTIRARRRPSRARSLAAASALALLLGACTVSDPEAPATGGGEGGGGGTFSIAVGIDPDTFDPAGQTTTTVQNIVDYVVETLVVFDENDELVGNLAESFEVSEDGRTVTLVLRDGVVFHDGTPFDAEAVRFNLERIVDPALTVPLGSPFEVIESVTPVDDTTVEIALSRPSPGFLSALSVTTAGMISPASVTAEGNTNLEYQRPVGTGPYTFGSYTAGESVTVEKFADYWGEEPHYDTVVFRVVPEAATRESLLLSGQVDMMILPPVSDLEALQANEDVEVLLAESDRTIFIALDTNDPLLSDPRARQALNYAVDKQAIVDNVLFGAAEVLDAPMAPSLFGYCETGSYDHDPERARQLLAEAGAEGASLELLTPSGRYVQDQQAAEAIAGYLREVGLDVSVSTSDFPSFLARVNAAPSENTVDMHLLGWAPPFLDADFQMQMFRQATHPPAGLATSFYTNPQVEELLAQADVETDEARREQLYCDASQIIWDDAPWIFLWTQSFPIVWSTDVTGISATPTEKFSAVYARPAN</sequence>
<dbReference type="OrthoDB" id="9046151at2"/>
<feature type="domain" description="Solute-binding protein family 5" evidence="5">
    <location>
        <begin position="90"/>
        <end position="447"/>
    </location>
</feature>
<name>A0A239I846_9ACTN</name>
<evidence type="ECO:0000259" key="5">
    <source>
        <dbReference type="Pfam" id="PF00496"/>
    </source>
</evidence>
<evidence type="ECO:0000256" key="2">
    <source>
        <dbReference type="ARBA" id="ARBA00022448"/>
    </source>
</evidence>
<dbReference type="PANTHER" id="PTHR30290">
    <property type="entry name" value="PERIPLASMIC BINDING COMPONENT OF ABC TRANSPORTER"/>
    <property type="match status" value="1"/>
</dbReference>
<gene>
    <name evidence="6" type="ORF">SAMN06893096_11033</name>
</gene>
<dbReference type="GO" id="GO:0015833">
    <property type="term" value="P:peptide transport"/>
    <property type="evidence" value="ECO:0007669"/>
    <property type="project" value="TreeGrafter"/>
</dbReference>
<dbReference type="AlphaFoldDB" id="A0A239I846"/>
<keyword evidence="2" id="KW-0813">Transport</keyword>
<dbReference type="GO" id="GO:0042597">
    <property type="term" value="C:periplasmic space"/>
    <property type="evidence" value="ECO:0007669"/>
    <property type="project" value="UniProtKB-ARBA"/>
</dbReference>
<dbReference type="GO" id="GO:0043190">
    <property type="term" value="C:ATP-binding cassette (ABC) transporter complex"/>
    <property type="evidence" value="ECO:0007669"/>
    <property type="project" value="InterPro"/>
</dbReference>
<dbReference type="Pfam" id="PF00496">
    <property type="entry name" value="SBP_bac_5"/>
    <property type="match status" value="1"/>
</dbReference>
<protein>
    <submittedName>
        <fullName evidence="6">Peptide/nickel transport system substrate-binding protein</fullName>
    </submittedName>
</protein>
<dbReference type="Gene3D" id="3.10.105.10">
    <property type="entry name" value="Dipeptide-binding Protein, Domain 3"/>
    <property type="match status" value="1"/>
</dbReference>
<dbReference type="GO" id="GO:1904680">
    <property type="term" value="F:peptide transmembrane transporter activity"/>
    <property type="evidence" value="ECO:0007669"/>
    <property type="project" value="TreeGrafter"/>
</dbReference>
<dbReference type="Gene3D" id="3.90.76.10">
    <property type="entry name" value="Dipeptide-binding Protein, Domain 1"/>
    <property type="match status" value="1"/>
</dbReference>
<dbReference type="EMBL" id="FZOO01000010">
    <property type="protein sequence ID" value="SNS89562.1"/>
    <property type="molecule type" value="Genomic_DNA"/>
</dbReference>
<dbReference type="PROSITE" id="PS51257">
    <property type="entry name" value="PROKAR_LIPOPROTEIN"/>
    <property type="match status" value="1"/>
</dbReference>
<evidence type="ECO:0000313" key="6">
    <source>
        <dbReference type="EMBL" id="SNS89562.1"/>
    </source>
</evidence>
<dbReference type="PIRSF" id="PIRSF002741">
    <property type="entry name" value="MppA"/>
    <property type="match status" value="1"/>
</dbReference>
<dbReference type="InterPro" id="IPR000914">
    <property type="entry name" value="SBP_5_dom"/>
</dbReference>
<dbReference type="SUPFAM" id="SSF53850">
    <property type="entry name" value="Periplasmic binding protein-like II"/>
    <property type="match status" value="1"/>
</dbReference>
<evidence type="ECO:0000256" key="3">
    <source>
        <dbReference type="ARBA" id="ARBA00022729"/>
    </source>
</evidence>
<organism evidence="6 7">
    <name type="scientific">Geodermatophilus pulveris</name>
    <dbReference type="NCBI Taxonomy" id="1564159"/>
    <lineage>
        <taxon>Bacteria</taxon>
        <taxon>Bacillati</taxon>
        <taxon>Actinomycetota</taxon>
        <taxon>Actinomycetes</taxon>
        <taxon>Geodermatophilales</taxon>
        <taxon>Geodermatophilaceae</taxon>
        <taxon>Geodermatophilus</taxon>
    </lineage>
</organism>
<evidence type="ECO:0000313" key="7">
    <source>
        <dbReference type="Proteomes" id="UP000198373"/>
    </source>
</evidence>
<keyword evidence="3 4" id="KW-0732">Signal</keyword>
<reference evidence="7" key="1">
    <citation type="submission" date="2017-06" db="EMBL/GenBank/DDBJ databases">
        <authorList>
            <person name="Varghese N."/>
            <person name="Submissions S."/>
        </authorList>
    </citation>
    <scope>NUCLEOTIDE SEQUENCE [LARGE SCALE GENOMIC DNA]</scope>
    <source>
        <strain evidence="7">DSM 46839</strain>
    </source>
</reference>
<accession>A0A239I846</accession>
<proteinExistence type="inferred from homology"/>
<evidence type="ECO:0000256" key="1">
    <source>
        <dbReference type="ARBA" id="ARBA00005695"/>
    </source>
</evidence>
<feature type="signal peptide" evidence="4">
    <location>
        <begin position="1"/>
        <end position="28"/>
    </location>
</feature>
<dbReference type="RefSeq" id="WP_089306931.1">
    <property type="nucleotide sequence ID" value="NZ_FZOO01000010.1"/>
</dbReference>
<dbReference type="InterPro" id="IPR030678">
    <property type="entry name" value="Peptide/Ni-bd"/>
</dbReference>
<feature type="chain" id="PRO_5038643217" evidence="4">
    <location>
        <begin position="29"/>
        <end position="532"/>
    </location>
</feature>
<comment type="similarity">
    <text evidence="1">Belongs to the bacterial solute-binding protein 5 family.</text>
</comment>
<dbReference type="PANTHER" id="PTHR30290:SF9">
    <property type="entry name" value="OLIGOPEPTIDE-BINDING PROTEIN APPA"/>
    <property type="match status" value="1"/>
</dbReference>
<evidence type="ECO:0000256" key="4">
    <source>
        <dbReference type="SAM" id="SignalP"/>
    </source>
</evidence>
<dbReference type="Gene3D" id="3.40.190.10">
    <property type="entry name" value="Periplasmic binding protein-like II"/>
    <property type="match status" value="1"/>
</dbReference>
<dbReference type="Proteomes" id="UP000198373">
    <property type="component" value="Unassembled WGS sequence"/>
</dbReference>
<keyword evidence="7" id="KW-1185">Reference proteome</keyword>